<dbReference type="GO" id="GO:0061711">
    <property type="term" value="F:tRNA N(6)-L-threonylcarbamoyladenine synthase activity"/>
    <property type="evidence" value="ECO:0007669"/>
    <property type="project" value="UniProtKB-EC"/>
</dbReference>
<evidence type="ECO:0000313" key="2">
    <source>
        <dbReference type="EMBL" id="MBZ4195680.1"/>
    </source>
</evidence>
<protein>
    <submittedName>
        <fullName evidence="2">tRNA (Adenosine(37)-N6)-threonylcarbamoyltransferase complex dimerization subunit type 1 TsaB</fullName>
        <ecNumber evidence="2">2.3.1.234</ecNumber>
    </submittedName>
</protein>
<dbReference type="Proteomes" id="UP000772186">
    <property type="component" value="Unassembled WGS sequence"/>
</dbReference>
<keyword evidence="3" id="KW-1185">Reference proteome</keyword>
<evidence type="ECO:0000313" key="3">
    <source>
        <dbReference type="Proteomes" id="UP000772186"/>
    </source>
</evidence>
<sequence length="185" mass="21820">MKLFLDTTNDDFVIAAFDNNFNLVYSEVIKKYQKKVELIPTSIKKMLEKLHISIDYFDEFYTNLGPGYFTGVRISLVYLRTIATIKKIPIFTISSMQIMSQQKKEKDSFFINAKGEKYFEFIRSSDSFNVSQISCKQGVKDEYDEINYDNFLNNFKDFRPLFKSYKNNNDIEPYYIKLPQIGAKK</sequence>
<dbReference type="InterPro" id="IPR022496">
    <property type="entry name" value="T6A_TsaB"/>
</dbReference>
<comment type="caution">
    <text evidence="2">The sequence shown here is derived from an EMBL/GenBank/DDBJ whole genome shotgun (WGS) entry which is preliminary data.</text>
</comment>
<dbReference type="Gene3D" id="3.30.420.40">
    <property type="match status" value="1"/>
</dbReference>
<dbReference type="AlphaFoldDB" id="A0A953NDP7"/>
<dbReference type="NCBIfam" id="TIGR03725">
    <property type="entry name" value="T6A_YeaZ"/>
    <property type="match status" value="1"/>
</dbReference>
<dbReference type="RefSeq" id="WP_223644942.1">
    <property type="nucleotide sequence ID" value="NZ_JAIQBY010000045.1"/>
</dbReference>
<name>A0A953NDP7_9MOLU</name>
<keyword evidence="2" id="KW-0012">Acyltransferase</keyword>
<proteinExistence type="predicted"/>
<dbReference type="EC" id="2.3.1.234" evidence="2"/>
<accession>A0A953NDP7</accession>
<feature type="domain" description="Gcp-like" evidence="1">
    <location>
        <begin position="36"/>
        <end position="104"/>
    </location>
</feature>
<dbReference type="Pfam" id="PF00814">
    <property type="entry name" value="TsaD"/>
    <property type="match status" value="1"/>
</dbReference>
<dbReference type="InterPro" id="IPR043129">
    <property type="entry name" value="ATPase_NBD"/>
</dbReference>
<dbReference type="SUPFAM" id="SSF53067">
    <property type="entry name" value="Actin-like ATPase domain"/>
    <property type="match status" value="1"/>
</dbReference>
<keyword evidence="2" id="KW-0808">Transferase</keyword>
<evidence type="ECO:0000259" key="1">
    <source>
        <dbReference type="Pfam" id="PF00814"/>
    </source>
</evidence>
<dbReference type="EMBL" id="JAIQBY010000045">
    <property type="protein sequence ID" value="MBZ4195680.1"/>
    <property type="molecule type" value="Genomic_DNA"/>
</dbReference>
<gene>
    <name evidence="2" type="primary">tsaB</name>
    <name evidence="2" type="ORF">LAD73_03060</name>
</gene>
<reference evidence="2 3" key="1">
    <citation type="submission" date="2021-09" db="EMBL/GenBank/DDBJ databases">
        <title>WGS of Mycoplasma sp. Zaradi2 strains.</title>
        <authorList>
            <person name="Spergser J."/>
        </authorList>
    </citation>
    <scope>NUCLEOTIDE SEQUENCE [LARGE SCALE GENOMIC DNA]</scope>
    <source>
        <strain evidence="2 3">1331</strain>
    </source>
</reference>
<dbReference type="InterPro" id="IPR000905">
    <property type="entry name" value="Gcp-like_dom"/>
</dbReference>
<organism evidence="2 3">
    <name type="scientific">Mycoplasma tauri</name>
    <dbReference type="NCBI Taxonomy" id="547987"/>
    <lineage>
        <taxon>Bacteria</taxon>
        <taxon>Bacillati</taxon>
        <taxon>Mycoplasmatota</taxon>
        <taxon>Mollicutes</taxon>
        <taxon>Mycoplasmataceae</taxon>
        <taxon>Mycoplasma</taxon>
    </lineage>
</organism>
<dbReference type="GO" id="GO:0002949">
    <property type="term" value="P:tRNA threonylcarbamoyladenosine modification"/>
    <property type="evidence" value="ECO:0007669"/>
    <property type="project" value="InterPro"/>
</dbReference>